<dbReference type="InterPro" id="IPR000276">
    <property type="entry name" value="GPCR_Rhodpsn"/>
</dbReference>
<keyword evidence="8 11" id="KW-0675">Receptor</keyword>
<evidence type="ECO:0000259" key="13">
    <source>
        <dbReference type="PROSITE" id="PS50262"/>
    </source>
</evidence>
<proteinExistence type="inferred from homology"/>
<keyword evidence="10 11" id="KW-0807">Transducer</keyword>
<organism evidence="14 15">
    <name type="scientific">Periplaneta americana</name>
    <name type="common">American cockroach</name>
    <name type="synonym">Blatta americana</name>
    <dbReference type="NCBI Taxonomy" id="6978"/>
    <lineage>
        <taxon>Eukaryota</taxon>
        <taxon>Metazoa</taxon>
        <taxon>Ecdysozoa</taxon>
        <taxon>Arthropoda</taxon>
        <taxon>Hexapoda</taxon>
        <taxon>Insecta</taxon>
        <taxon>Pterygota</taxon>
        <taxon>Neoptera</taxon>
        <taxon>Polyneoptera</taxon>
        <taxon>Dictyoptera</taxon>
        <taxon>Blattodea</taxon>
        <taxon>Blattoidea</taxon>
        <taxon>Blattidae</taxon>
        <taxon>Blattinae</taxon>
        <taxon>Periplaneta</taxon>
    </lineage>
</organism>
<dbReference type="InterPro" id="IPR017452">
    <property type="entry name" value="GPCR_Rhodpsn_7TM"/>
</dbReference>
<comment type="subcellular location">
    <subcellularLocation>
        <location evidence="1">Cell membrane</location>
        <topology evidence="1">Multi-pass membrane protein</topology>
    </subcellularLocation>
</comment>
<keyword evidence="15" id="KW-1185">Reference proteome</keyword>
<evidence type="ECO:0000256" key="8">
    <source>
        <dbReference type="ARBA" id="ARBA00023170"/>
    </source>
</evidence>
<evidence type="ECO:0000256" key="6">
    <source>
        <dbReference type="ARBA" id="ARBA00023040"/>
    </source>
</evidence>
<evidence type="ECO:0000256" key="12">
    <source>
        <dbReference type="SAM" id="Phobius"/>
    </source>
</evidence>
<keyword evidence="4 11" id="KW-0812">Transmembrane</keyword>
<dbReference type="EMBL" id="JAJSOF020000019">
    <property type="protein sequence ID" value="KAJ4438830.1"/>
    <property type="molecule type" value="Genomic_DNA"/>
</dbReference>
<evidence type="ECO:0000256" key="9">
    <source>
        <dbReference type="ARBA" id="ARBA00023180"/>
    </source>
</evidence>
<evidence type="ECO:0000256" key="2">
    <source>
        <dbReference type="ARBA" id="ARBA00010663"/>
    </source>
</evidence>
<accession>A0ABQ8SYQ2</accession>
<keyword evidence="5 12" id="KW-1133">Transmembrane helix</keyword>
<dbReference type="Pfam" id="PF00001">
    <property type="entry name" value="7tm_1"/>
    <property type="match status" value="1"/>
</dbReference>
<comment type="similarity">
    <text evidence="2 11">Belongs to the G-protein coupled receptor 1 family.</text>
</comment>
<evidence type="ECO:0000256" key="7">
    <source>
        <dbReference type="ARBA" id="ARBA00023136"/>
    </source>
</evidence>
<gene>
    <name evidence="14" type="ORF">ANN_14783</name>
</gene>
<sequence>MTSETPLNSTSSWVSAIAPELPSNSTNSTVSDMAPNIPYMVCEVLVAVFAVVGNALVILVFYRERRLRRRTNYYIVSLAIADLLVGMLGIPFAILASMGLPRNLYACLFTVSLLVVLCTISIFCLVAVSVDRYWAILHPMGYSRNVRTKTAIGYTVCRLNHSYEKFLRVSSRIIWISPLRRTSGRVGRCINACVAMEFFPAEALFPKDRRYTTEDIIGIEYLSRVWHYLSYADFTVHNKELISPNYIYFMLGGLAESSSALRPQDTNSRWTYFSGDSKSDLEEDEEREESCSILTFYPLSLELKYDSHDCVSYCVATSDEIIIKDGENYVMSTTNRDRFTLRWLSDQIFSPSRRQSGFESRLGMGFFFDKVTVGIFLETLENYSS</sequence>
<feature type="transmembrane region" description="Helical" evidence="12">
    <location>
        <begin position="37"/>
        <end position="61"/>
    </location>
</feature>
<dbReference type="Proteomes" id="UP001148838">
    <property type="component" value="Unassembled WGS sequence"/>
</dbReference>
<evidence type="ECO:0000256" key="10">
    <source>
        <dbReference type="ARBA" id="ARBA00023224"/>
    </source>
</evidence>
<keyword evidence="7 12" id="KW-0472">Membrane</keyword>
<comment type="caution">
    <text evidence="14">The sequence shown here is derived from an EMBL/GenBank/DDBJ whole genome shotgun (WGS) entry which is preliminary data.</text>
</comment>
<keyword evidence="3" id="KW-1003">Cell membrane</keyword>
<evidence type="ECO:0000256" key="1">
    <source>
        <dbReference type="ARBA" id="ARBA00004651"/>
    </source>
</evidence>
<dbReference type="PANTHER" id="PTHR24246">
    <property type="entry name" value="OLFACTORY RECEPTOR AND ADENOSINE RECEPTOR"/>
    <property type="match status" value="1"/>
</dbReference>
<feature type="domain" description="G-protein coupled receptors family 1 profile" evidence="13">
    <location>
        <begin position="53"/>
        <end position="152"/>
    </location>
</feature>
<keyword evidence="9" id="KW-0325">Glycoprotein</keyword>
<evidence type="ECO:0000256" key="4">
    <source>
        <dbReference type="ARBA" id="ARBA00022692"/>
    </source>
</evidence>
<evidence type="ECO:0000256" key="3">
    <source>
        <dbReference type="ARBA" id="ARBA00022475"/>
    </source>
</evidence>
<feature type="transmembrane region" description="Helical" evidence="12">
    <location>
        <begin position="73"/>
        <end position="97"/>
    </location>
</feature>
<dbReference type="Gene3D" id="1.20.1070.10">
    <property type="entry name" value="Rhodopsin 7-helix transmembrane proteins"/>
    <property type="match status" value="1"/>
</dbReference>
<evidence type="ECO:0000256" key="5">
    <source>
        <dbReference type="ARBA" id="ARBA00022989"/>
    </source>
</evidence>
<evidence type="ECO:0000256" key="11">
    <source>
        <dbReference type="RuleBase" id="RU000688"/>
    </source>
</evidence>
<reference evidence="14 15" key="1">
    <citation type="journal article" date="2022" name="Allergy">
        <title>Genome assembly and annotation of Periplaneta americana reveal a comprehensive cockroach allergen profile.</title>
        <authorList>
            <person name="Wang L."/>
            <person name="Xiong Q."/>
            <person name="Saelim N."/>
            <person name="Wang L."/>
            <person name="Nong W."/>
            <person name="Wan A.T."/>
            <person name="Shi M."/>
            <person name="Liu X."/>
            <person name="Cao Q."/>
            <person name="Hui J.H.L."/>
            <person name="Sookrung N."/>
            <person name="Leung T.F."/>
            <person name="Tungtrongchitr A."/>
            <person name="Tsui S.K.W."/>
        </authorList>
    </citation>
    <scope>NUCLEOTIDE SEQUENCE [LARGE SCALE GENOMIC DNA]</scope>
    <source>
        <strain evidence="14">PWHHKU_190912</strain>
    </source>
</reference>
<dbReference type="PANTHER" id="PTHR24246:SF27">
    <property type="entry name" value="ADENOSINE RECEPTOR, ISOFORM A"/>
    <property type="match status" value="1"/>
</dbReference>
<keyword evidence="6 11" id="KW-0297">G-protein coupled receptor</keyword>
<evidence type="ECO:0000313" key="15">
    <source>
        <dbReference type="Proteomes" id="UP001148838"/>
    </source>
</evidence>
<dbReference type="SUPFAM" id="SSF81321">
    <property type="entry name" value="Family A G protein-coupled receptor-like"/>
    <property type="match status" value="1"/>
</dbReference>
<dbReference type="PROSITE" id="PS00237">
    <property type="entry name" value="G_PROTEIN_RECEP_F1_1"/>
    <property type="match status" value="1"/>
</dbReference>
<feature type="transmembrane region" description="Helical" evidence="12">
    <location>
        <begin position="103"/>
        <end position="130"/>
    </location>
</feature>
<protein>
    <recommendedName>
        <fullName evidence="13">G-protein coupled receptors family 1 profile domain-containing protein</fullName>
    </recommendedName>
</protein>
<dbReference type="PRINTS" id="PR00237">
    <property type="entry name" value="GPCRRHODOPSN"/>
</dbReference>
<name>A0ABQ8SYQ2_PERAM</name>
<dbReference type="PROSITE" id="PS50262">
    <property type="entry name" value="G_PROTEIN_RECEP_F1_2"/>
    <property type="match status" value="1"/>
</dbReference>
<evidence type="ECO:0000313" key="14">
    <source>
        <dbReference type="EMBL" id="KAJ4438830.1"/>
    </source>
</evidence>